<evidence type="ECO:0000256" key="1">
    <source>
        <dbReference type="ARBA" id="ARBA00005582"/>
    </source>
</evidence>
<dbReference type="InterPro" id="IPR003293">
    <property type="entry name" value="Nudix_hydrolase6-like"/>
</dbReference>
<evidence type="ECO:0000256" key="2">
    <source>
        <dbReference type="ARBA" id="ARBA00022723"/>
    </source>
</evidence>
<dbReference type="Gene3D" id="3.90.79.10">
    <property type="entry name" value="Nucleoside Triphosphate Pyrophosphohydrolase"/>
    <property type="match status" value="1"/>
</dbReference>
<dbReference type="Pfam" id="PF18290">
    <property type="entry name" value="Nudix_hydro"/>
    <property type="match status" value="1"/>
</dbReference>
<proteinExistence type="inferred from homology"/>
<dbReference type="Pfam" id="PF00293">
    <property type="entry name" value="NUDIX"/>
    <property type="match status" value="1"/>
</dbReference>
<reference evidence="5" key="1">
    <citation type="journal article" date="2023" name="Nat. Commun.">
        <title>Diploid and tetraploid genomes of Acorus and the evolution of monocots.</title>
        <authorList>
            <person name="Ma L."/>
            <person name="Liu K.W."/>
            <person name="Li Z."/>
            <person name="Hsiao Y.Y."/>
            <person name="Qi Y."/>
            <person name="Fu T."/>
            <person name="Tang G.D."/>
            <person name="Zhang D."/>
            <person name="Sun W.H."/>
            <person name="Liu D.K."/>
            <person name="Li Y."/>
            <person name="Chen G.Z."/>
            <person name="Liu X.D."/>
            <person name="Liao X.Y."/>
            <person name="Jiang Y.T."/>
            <person name="Yu X."/>
            <person name="Hao Y."/>
            <person name="Huang J."/>
            <person name="Zhao X.W."/>
            <person name="Ke S."/>
            <person name="Chen Y.Y."/>
            <person name="Wu W.L."/>
            <person name="Hsu J.L."/>
            <person name="Lin Y.F."/>
            <person name="Huang M.D."/>
            <person name="Li C.Y."/>
            <person name="Huang L."/>
            <person name="Wang Z.W."/>
            <person name="Zhao X."/>
            <person name="Zhong W.Y."/>
            <person name="Peng D.H."/>
            <person name="Ahmad S."/>
            <person name="Lan S."/>
            <person name="Zhang J.S."/>
            <person name="Tsai W.C."/>
            <person name="Van de Peer Y."/>
            <person name="Liu Z.J."/>
        </authorList>
    </citation>
    <scope>NUCLEOTIDE SEQUENCE</scope>
    <source>
        <strain evidence="5">CP</strain>
    </source>
</reference>
<evidence type="ECO:0000313" key="5">
    <source>
        <dbReference type="EMBL" id="KAK1290584.1"/>
    </source>
</evidence>
<dbReference type="Proteomes" id="UP001180020">
    <property type="component" value="Unassembled WGS sequence"/>
</dbReference>
<gene>
    <name evidence="5" type="primary">NUDT8</name>
    <name evidence="5" type="ORF">QJS10_CPB18g00963</name>
</gene>
<sequence>MRVASSLFSQSPVSYCLPLSQETKNPWKLESGFCRPAGGYSLKPMCLKFPASNMKIFLRNGHAYADKLVVNVATPKTSLNGMVDILEYYEDIYDGVIIDPESLPSNTTAFSAALRSSLSYWKLKGKKGVWLKILLDKVDLVPIAIKEGFVYHHTEPHYVMLTYWIPEGPCMLPAGASHQIGVGGFVINDNGEVLVVKERKCLLSCSGIWKLPTGLIDKSEEIFSGAIREVKEETGIDTTFSEVLAFRHAHHVTFEKSDLFFVCMLRPLSFDITIDEAEIQAAKWMPLHEFMEQPFHKEDQMMKRVLDVCVARCENCYGGFSTQLVISKFDERVSHLYYGGLNNI</sequence>
<dbReference type="InterPro" id="IPR020084">
    <property type="entry name" value="NUDIX_hydrolase_CS"/>
</dbReference>
<dbReference type="GO" id="GO:0046872">
    <property type="term" value="F:metal ion binding"/>
    <property type="evidence" value="ECO:0007669"/>
    <property type="project" value="UniProtKB-KW"/>
</dbReference>
<keyword evidence="3 5" id="KW-0378">Hydrolase</keyword>
<comment type="similarity">
    <text evidence="1">Belongs to the Nudix hydrolase family.</text>
</comment>
<dbReference type="EMBL" id="JAUJYO010000018">
    <property type="protein sequence ID" value="KAK1290584.1"/>
    <property type="molecule type" value="Genomic_DNA"/>
</dbReference>
<dbReference type="PROSITE" id="PS51462">
    <property type="entry name" value="NUDIX"/>
    <property type="match status" value="1"/>
</dbReference>
<dbReference type="PROSITE" id="PS00893">
    <property type="entry name" value="NUDIX_BOX"/>
    <property type="match status" value="1"/>
</dbReference>
<dbReference type="GO" id="GO:0051287">
    <property type="term" value="F:NAD binding"/>
    <property type="evidence" value="ECO:0007669"/>
    <property type="project" value="TreeGrafter"/>
</dbReference>
<protein>
    <submittedName>
        <fullName evidence="5">Nudix hydrolase 8</fullName>
    </submittedName>
</protein>
<keyword evidence="2" id="KW-0479">Metal-binding</keyword>
<evidence type="ECO:0000259" key="4">
    <source>
        <dbReference type="PROSITE" id="PS51462"/>
    </source>
</evidence>
<dbReference type="PANTHER" id="PTHR13994">
    <property type="entry name" value="NUDIX HYDROLASE RELATED"/>
    <property type="match status" value="1"/>
</dbReference>
<reference evidence="5" key="2">
    <citation type="submission" date="2023-06" db="EMBL/GenBank/DDBJ databases">
        <authorList>
            <person name="Ma L."/>
            <person name="Liu K.-W."/>
            <person name="Li Z."/>
            <person name="Hsiao Y.-Y."/>
            <person name="Qi Y."/>
            <person name="Fu T."/>
            <person name="Tang G."/>
            <person name="Zhang D."/>
            <person name="Sun W.-H."/>
            <person name="Liu D.-K."/>
            <person name="Li Y."/>
            <person name="Chen G.-Z."/>
            <person name="Liu X.-D."/>
            <person name="Liao X.-Y."/>
            <person name="Jiang Y.-T."/>
            <person name="Yu X."/>
            <person name="Hao Y."/>
            <person name="Huang J."/>
            <person name="Zhao X.-W."/>
            <person name="Ke S."/>
            <person name="Chen Y.-Y."/>
            <person name="Wu W.-L."/>
            <person name="Hsu J.-L."/>
            <person name="Lin Y.-F."/>
            <person name="Huang M.-D."/>
            <person name="Li C.-Y."/>
            <person name="Huang L."/>
            <person name="Wang Z.-W."/>
            <person name="Zhao X."/>
            <person name="Zhong W.-Y."/>
            <person name="Peng D.-H."/>
            <person name="Ahmad S."/>
            <person name="Lan S."/>
            <person name="Zhang J.-S."/>
            <person name="Tsai W.-C."/>
            <person name="Van De Peer Y."/>
            <person name="Liu Z.-J."/>
        </authorList>
    </citation>
    <scope>NUCLEOTIDE SEQUENCE</scope>
    <source>
        <strain evidence="5">CP</strain>
        <tissue evidence="5">Leaves</tissue>
    </source>
</reference>
<keyword evidence="6" id="KW-1185">Reference proteome</keyword>
<dbReference type="SUPFAM" id="SSF55811">
    <property type="entry name" value="Nudix"/>
    <property type="match status" value="1"/>
</dbReference>
<evidence type="ECO:0000313" key="6">
    <source>
        <dbReference type="Proteomes" id="UP001180020"/>
    </source>
</evidence>
<dbReference type="GO" id="GO:0035529">
    <property type="term" value="F:NADH pyrophosphatase activity"/>
    <property type="evidence" value="ECO:0007669"/>
    <property type="project" value="TreeGrafter"/>
</dbReference>
<dbReference type="InterPro" id="IPR000086">
    <property type="entry name" value="NUDIX_hydrolase_dom"/>
</dbReference>
<dbReference type="FunFam" id="3.90.79.10:FF:000015">
    <property type="entry name" value="Nudix hydrolase 8"/>
    <property type="match status" value="1"/>
</dbReference>
<organism evidence="5 6">
    <name type="scientific">Acorus calamus</name>
    <name type="common">Sweet flag</name>
    <dbReference type="NCBI Taxonomy" id="4465"/>
    <lineage>
        <taxon>Eukaryota</taxon>
        <taxon>Viridiplantae</taxon>
        <taxon>Streptophyta</taxon>
        <taxon>Embryophyta</taxon>
        <taxon>Tracheophyta</taxon>
        <taxon>Spermatophyta</taxon>
        <taxon>Magnoliopsida</taxon>
        <taxon>Liliopsida</taxon>
        <taxon>Acoraceae</taxon>
        <taxon>Acorus</taxon>
    </lineage>
</organism>
<evidence type="ECO:0000256" key="3">
    <source>
        <dbReference type="ARBA" id="ARBA00022801"/>
    </source>
</evidence>
<accession>A0AAV9CQC7</accession>
<dbReference type="GO" id="GO:0047631">
    <property type="term" value="F:ADP-ribose diphosphatase activity"/>
    <property type="evidence" value="ECO:0007669"/>
    <property type="project" value="TreeGrafter"/>
</dbReference>
<feature type="domain" description="Nudix hydrolase" evidence="4">
    <location>
        <begin position="177"/>
        <end position="307"/>
    </location>
</feature>
<dbReference type="PRINTS" id="PR01356">
    <property type="entry name" value="GFGPROTEIN"/>
</dbReference>
<dbReference type="InterPro" id="IPR015797">
    <property type="entry name" value="NUDIX_hydrolase-like_dom_sf"/>
</dbReference>
<dbReference type="InterPro" id="IPR040618">
    <property type="entry name" value="Pre-Nudix"/>
</dbReference>
<dbReference type="AlphaFoldDB" id="A0AAV9CQC7"/>
<dbReference type="CDD" id="cd04670">
    <property type="entry name" value="NUDIX_ASFGF2_Nudt6"/>
    <property type="match status" value="1"/>
</dbReference>
<name>A0AAV9CQC7_ACOCL</name>
<comment type="caution">
    <text evidence="5">The sequence shown here is derived from an EMBL/GenBank/DDBJ whole genome shotgun (WGS) entry which is preliminary data.</text>
</comment>
<dbReference type="FunFam" id="3.40.630.30:FF:000016">
    <property type="entry name" value="nudix hydrolase 2"/>
    <property type="match status" value="1"/>
</dbReference>
<dbReference type="PANTHER" id="PTHR13994:SF53">
    <property type="entry name" value="NUDIX HYDROLASE 8-LIKE"/>
    <property type="match status" value="1"/>
</dbReference>
<dbReference type="Gene3D" id="3.40.630.30">
    <property type="match status" value="1"/>
</dbReference>